<evidence type="ECO:0000256" key="5">
    <source>
        <dbReference type="RuleBase" id="RU361235"/>
    </source>
</evidence>
<accession>A0A8J2WGA4</accession>
<organism evidence="7 8">
    <name type="scientific">Daphnia galeata</name>
    <dbReference type="NCBI Taxonomy" id="27404"/>
    <lineage>
        <taxon>Eukaryota</taxon>
        <taxon>Metazoa</taxon>
        <taxon>Ecdysozoa</taxon>
        <taxon>Arthropoda</taxon>
        <taxon>Crustacea</taxon>
        <taxon>Branchiopoda</taxon>
        <taxon>Diplostraca</taxon>
        <taxon>Cladocera</taxon>
        <taxon>Anomopoda</taxon>
        <taxon>Daphniidae</taxon>
        <taxon>Daphnia</taxon>
    </lineage>
</organism>
<comment type="caution">
    <text evidence="7">The sequence shown here is derived from an EMBL/GenBank/DDBJ whole genome shotgun (WGS) entry which is preliminary data.</text>
</comment>
<dbReference type="InterPro" id="IPR019826">
    <property type="entry name" value="Carboxylesterase_B_AS"/>
</dbReference>
<dbReference type="SUPFAM" id="SSF53474">
    <property type="entry name" value="alpha/beta-Hydrolases"/>
    <property type="match status" value="1"/>
</dbReference>
<dbReference type="InterPro" id="IPR019819">
    <property type="entry name" value="Carboxylesterase_B_CS"/>
</dbReference>
<keyword evidence="3 5" id="KW-0378">Hydrolase</keyword>
<keyword evidence="5" id="KW-0732">Signal</keyword>
<sequence>MTTTKCQPLFIALLMIVLTLSTNYSLAEPNEQRPIVNVPTLGRIGGSQLSSSSGRKFHAFRAIPYAEPPVGDLRFKDPVPAKPWDEGNLFDASREGPICTQYNSILGEGFVHGQEDCLYLNIYTPRLNITANSDLLPVMFWIHGGAFYMGSGNGENDRFGPGYILDRDVVLITFNYRLGPLGFLSTDDAEAPGNYALLDQSLALRWIRNHVRHFGGNPDLITLFGESAGGASVDYHVLSPYSRGMFHRAIIQSGTSKCPWSLQTPVGEYTKILAEHLDCPTTNSREILDCLRTRKAEDIVGIRRHITIPELYVLVFSKILKGYGMFPLAFVPRIDKERHLPFIPSQPEKLIMERKFAQVPLIIGVVQNEGSLVSSCNGDRVMNDFKADPIRTLSFMMNMEKRPDGLQMAKLVHDHYFVEGKPYEEQMEQIEQITSDYGLFKCSDDSAYNELSTYYYFYTHRGQFSFPQLVGIPPEMDFACVRCVYPSMYLGVCHADELFLMFTAGYLPRISTADDIKVSETLLDLWTSFAENGVPRSRHVDEHWLPIEPGKTRYLKINSRSTLVEEEMPFASRLPFWDRMKIQNRLVSARDEF</sequence>
<dbReference type="OrthoDB" id="19653at2759"/>
<keyword evidence="4" id="KW-0325">Glycoprotein</keyword>
<evidence type="ECO:0000313" key="8">
    <source>
        <dbReference type="Proteomes" id="UP000789390"/>
    </source>
</evidence>
<evidence type="ECO:0000256" key="2">
    <source>
        <dbReference type="ARBA" id="ARBA00022487"/>
    </source>
</evidence>
<reference evidence="7" key="1">
    <citation type="submission" date="2021-11" db="EMBL/GenBank/DDBJ databases">
        <authorList>
            <person name="Schell T."/>
        </authorList>
    </citation>
    <scope>NUCLEOTIDE SEQUENCE</scope>
    <source>
        <strain evidence="7">M5</strain>
    </source>
</reference>
<dbReference type="Gene3D" id="3.40.50.1820">
    <property type="entry name" value="alpha/beta hydrolase"/>
    <property type="match status" value="1"/>
</dbReference>
<dbReference type="InterPro" id="IPR029058">
    <property type="entry name" value="AB_hydrolase_fold"/>
</dbReference>
<keyword evidence="2" id="KW-0719">Serine esterase</keyword>
<dbReference type="InterPro" id="IPR002018">
    <property type="entry name" value="CarbesteraseB"/>
</dbReference>
<feature type="signal peptide" evidence="5">
    <location>
        <begin position="1"/>
        <end position="27"/>
    </location>
</feature>
<dbReference type="PROSITE" id="PS00122">
    <property type="entry name" value="CARBOXYLESTERASE_B_1"/>
    <property type="match status" value="1"/>
</dbReference>
<dbReference type="PANTHER" id="PTHR43142:SF1">
    <property type="entry name" value="CARBOXYLIC ESTER HYDROLASE"/>
    <property type="match status" value="1"/>
</dbReference>
<name>A0A8J2WGA4_9CRUS</name>
<dbReference type="EMBL" id="CAKKLH010000110">
    <property type="protein sequence ID" value="CAH0103348.1"/>
    <property type="molecule type" value="Genomic_DNA"/>
</dbReference>
<dbReference type="Pfam" id="PF00135">
    <property type="entry name" value="COesterase"/>
    <property type="match status" value="1"/>
</dbReference>
<proteinExistence type="inferred from homology"/>
<dbReference type="PANTHER" id="PTHR43142">
    <property type="entry name" value="CARBOXYLIC ESTER HYDROLASE"/>
    <property type="match status" value="1"/>
</dbReference>
<keyword evidence="8" id="KW-1185">Reference proteome</keyword>
<gene>
    <name evidence="7" type="ORF">DGAL_LOCUS5918</name>
</gene>
<dbReference type="GO" id="GO:0052689">
    <property type="term" value="F:carboxylic ester hydrolase activity"/>
    <property type="evidence" value="ECO:0007669"/>
    <property type="project" value="UniProtKB-KW"/>
</dbReference>
<evidence type="ECO:0000259" key="6">
    <source>
        <dbReference type="Pfam" id="PF00135"/>
    </source>
</evidence>
<evidence type="ECO:0000313" key="7">
    <source>
        <dbReference type="EMBL" id="CAH0103348.1"/>
    </source>
</evidence>
<feature type="chain" id="PRO_5035338812" description="Carboxylic ester hydrolase" evidence="5">
    <location>
        <begin position="28"/>
        <end position="593"/>
    </location>
</feature>
<feature type="domain" description="Carboxylesterase type B" evidence="6">
    <location>
        <begin position="33"/>
        <end position="566"/>
    </location>
</feature>
<evidence type="ECO:0000256" key="4">
    <source>
        <dbReference type="ARBA" id="ARBA00023180"/>
    </source>
</evidence>
<dbReference type="Proteomes" id="UP000789390">
    <property type="component" value="Unassembled WGS sequence"/>
</dbReference>
<dbReference type="AlphaFoldDB" id="A0A8J2WGA4"/>
<evidence type="ECO:0000256" key="1">
    <source>
        <dbReference type="ARBA" id="ARBA00005964"/>
    </source>
</evidence>
<dbReference type="PROSITE" id="PS00941">
    <property type="entry name" value="CARBOXYLESTERASE_B_2"/>
    <property type="match status" value="1"/>
</dbReference>
<dbReference type="EC" id="3.1.1.-" evidence="5"/>
<evidence type="ECO:0000256" key="3">
    <source>
        <dbReference type="ARBA" id="ARBA00022801"/>
    </source>
</evidence>
<protein>
    <recommendedName>
        <fullName evidence="5">Carboxylic ester hydrolase</fullName>
        <ecNumber evidence="5">3.1.1.-</ecNumber>
    </recommendedName>
</protein>
<comment type="similarity">
    <text evidence="1 5">Belongs to the type-B carboxylesterase/lipase family.</text>
</comment>